<dbReference type="eggNOG" id="ENOG5031TAV">
    <property type="taxonomic scope" value="Bacteria"/>
</dbReference>
<organism evidence="2 3">
    <name type="scientific">Streptomyces viridosporus (strain ATCC 14672 / DSM 40746 / JCM 4963 / KCTC 9882 / NRRL B-12104 / FH 1290)</name>
    <name type="common">Streptomyces ghanaensis</name>
    <dbReference type="NCBI Taxonomy" id="566461"/>
    <lineage>
        <taxon>Bacteria</taxon>
        <taxon>Bacillati</taxon>
        <taxon>Actinomycetota</taxon>
        <taxon>Actinomycetes</taxon>
        <taxon>Kitasatosporales</taxon>
        <taxon>Streptomycetaceae</taxon>
        <taxon>Streptomyces</taxon>
    </lineage>
</organism>
<protein>
    <submittedName>
        <fullName evidence="2">Predicted protein</fullName>
    </submittedName>
</protein>
<dbReference type="EMBL" id="DS999641">
    <property type="protein sequence ID" value="EFE65856.2"/>
    <property type="molecule type" value="Genomic_DNA"/>
</dbReference>
<evidence type="ECO:0000313" key="2">
    <source>
        <dbReference type="EMBL" id="EFE65856.2"/>
    </source>
</evidence>
<dbReference type="AlphaFoldDB" id="D6A4L6"/>
<sequence>MSTRKPTPTKQLEGFYNVKQAAEKLGLNDPTDPDDESGIRWLRDGVNHKGFPHHRMSGRLVFSDSDLADIAAMHRNASARRGRPRRARASAPAAESPQPAGKQLQPIAA</sequence>
<feature type="region of interest" description="Disordered" evidence="1">
    <location>
        <begin position="75"/>
        <end position="109"/>
    </location>
</feature>
<evidence type="ECO:0000313" key="3">
    <source>
        <dbReference type="Proteomes" id="UP000003824"/>
    </source>
</evidence>
<name>D6A4L6_STRV1</name>
<reference evidence="3" key="1">
    <citation type="submission" date="2008-12" db="EMBL/GenBank/DDBJ databases">
        <title>Annotation of Streptomyces ghanaensis ATCC 14672.</title>
        <authorList>
            <consortium name="The Broad Institute Genome Sequencing Platform"/>
            <consortium name="Broad Institute Microbial Sequencing Center"/>
            <person name="Fischbach M."/>
            <person name="Ward D."/>
            <person name="Young S."/>
            <person name="Kodira C.D."/>
            <person name="Zeng Q."/>
            <person name="Koehrsen M."/>
            <person name="Godfrey P."/>
            <person name="Alvarado L."/>
            <person name="Berlin A.M."/>
            <person name="Borenstein D."/>
            <person name="Chen Z."/>
            <person name="Engels R."/>
            <person name="Freedman E."/>
            <person name="Gellesch M."/>
            <person name="Goldberg J."/>
            <person name="Griggs A."/>
            <person name="Gujja S."/>
            <person name="Heiman D.I."/>
            <person name="Hepburn T.A."/>
            <person name="Howarth C."/>
            <person name="Jen D."/>
            <person name="Larson L."/>
            <person name="Lewis B."/>
            <person name="Mehta T."/>
            <person name="Park D."/>
            <person name="Pearson M."/>
            <person name="Roberts A."/>
            <person name="Saif S."/>
            <person name="Shea T.D."/>
            <person name="Shenoy N."/>
            <person name="Sisk P."/>
            <person name="Stolte C."/>
            <person name="Sykes S.N."/>
            <person name="Walk T."/>
            <person name="White J."/>
            <person name="Yandava C."/>
            <person name="Straight P."/>
            <person name="Clardy J."/>
            <person name="Hung D."/>
            <person name="Kolter R."/>
            <person name="Mekalanos J."/>
            <person name="Walker S."/>
            <person name="Walsh C.T."/>
            <person name="Wieland B.L.C."/>
            <person name="Ilzarbe M."/>
            <person name="Galagan J."/>
            <person name="Nusbaum C."/>
            <person name="Birren B."/>
        </authorList>
    </citation>
    <scope>NUCLEOTIDE SEQUENCE [LARGE SCALE GENOMIC DNA]</scope>
    <source>
        <strain evidence="3">ATCC 14672 / DSM 40746 / JCM 4963 / KCTC 9882 / NRRL B-12104 / FH 1290</strain>
    </source>
</reference>
<accession>D6A4L6</accession>
<dbReference type="RefSeq" id="WP_004980698.1">
    <property type="nucleotide sequence ID" value="NZ_DS999641.1"/>
</dbReference>
<evidence type="ECO:0000256" key="1">
    <source>
        <dbReference type="SAM" id="MobiDB-lite"/>
    </source>
</evidence>
<feature type="compositionally biased region" description="Basic residues" evidence="1">
    <location>
        <begin position="77"/>
        <end position="88"/>
    </location>
</feature>
<gene>
    <name evidence="2" type="ORF">SSFG_01110</name>
</gene>
<proteinExistence type="predicted"/>
<dbReference type="Proteomes" id="UP000003824">
    <property type="component" value="Unassembled WGS sequence"/>
</dbReference>
<feature type="compositionally biased region" description="Low complexity" evidence="1">
    <location>
        <begin position="89"/>
        <end position="100"/>
    </location>
</feature>